<keyword evidence="12" id="KW-0812">Transmembrane</keyword>
<dbReference type="SUPFAM" id="SSF51735">
    <property type="entry name" value="NAD(P)-binding Rossmann-fold domains"/>
    <property type="match status" value="1"/>
</dbReference>
<dbReference type="InterPro" id="IPR016166">
    <property type="entry name" value="FAD-bd_PCMH"/>
</dbReference>
<dbReference type="InterPro" id="IPR015421">
    <property type="entry name" value="PyrdxlP-dep_Trfase_major"/>
</dbReference>
<evidence type="ECO:0000256" key="5">
    <source>
        <dbReference type="ARBA" id="ARBA00022827"/>
    </source>
</evidence>
<evidence type="ECO:0000256" key="1">
    <source>
        <dbReference type="ARBA" id="ARBA00004670"/>
    </source>
</evidence>
<feature type="transmembrane region" description="Helical" evidence="12">
    <location>
        <begin position="480"/>
        <end position="502"/>
    </location>
</feature>
<dbReference type="InterPro" id="IPR006094">
    <property type="entry name" value="Oxid_FAD_bind_N"/>
</dbReference>
<dbReference type="SMART" id="SM00563">
    <property type="entry name" value="PlsC"/>
    <property type="match status" value="1"/>
</dbReference>
<feature type="site" description="Important for enzyme activity" evidence="10">
    <location>
        <position position="1949"/>
    </location>
</feature>
<feature type="domain" description="FAD-binding PCMH-type" evidence="13">
    <location>
        <begin position="1724"/>
        <end position="1913"/>
    </location>
</feature>
<feature type="binding site" evidence="8">
    <location>
        <position position="2041"/>
    </location>
    <ligand>
        <name>substrate</name>
    </ligand>
</feature>
<dbReference type="SUPFAM" id="SSF53383">
    <property type="entry name" value="PLP-dependent transferases"/>
    <property type="match status" value="1"/>
</dbReference>
<feature type="binding site" evidence="9">
    <location>
        <begin position="1897"/>
        <end position="1903"/>
    </location>
    <ligand>
        <name>FAD</name>
        <dbReference type="ChEBI" id="CHEBI:57692"/>
    </ligand>
</feature>
<dbReference type="EC" id="2.5.1.26" evidence="3"/>
<dbReference type="InterPro" id="IPR036318">
    <property type="entry name" value="FAD-bd_PCMH-like_sf"/>
</dbReference>
<proteinExistence type="inferred from homology"/>
<keyword evidence="5 9" id="KW-0274">FAD</keyword>
<reference evidence="14 15" key="1">
    <citation type="submission" date="2024-10" db="EMBL/GenBank/DDBJ databases">
        <title>Updated reference genomes for cyclostephanoid diatoms.</title>
        <authorList>
            <person name="Roberts W.R."/>
            <person name="Alverson A.J."/>
        </authorList>
    </citation>
    <scope>NUCLEOTIDE SEQUENCE [LARGE SCALE GENOMIC DNA]</scope>
    <source>
        <strain evidence="14 15">AJA228-03</strain>
    </source>
</reference>
<dbReference type="Gene3D" id="3.30.300.330">
    <property type="match status" value="1"/>
</dbReference>
<dbReference type="InterPro" id="IPR002123">
    <property type="entry name" value="Plipid/glycerol_acylTrfase"/>
</dbReference>
<dbReference type="PANTHER" id="PTHR46568">
    <property type="entry name" value="ALKYLDIHYDROXYACETONEPHOSPHATE SYNTHASE, PEROXISOMAL"/>
    <property type="match status" value="1"/>
</dbReference>
<dbReference type="Gene3D" id="3.40.50.720">
    <property type="entry name" value="NAD(P)-binding Rossmann-like Domain"/>
    <property type="match status" value="1"/>
</dbReference>
<evidence type="ECO:0000259" key="13">
    <source>
        <dbReference type="PROSITE" id="PS51387"/>
    </source>
</evidence>
<dbReference type="PROSITE" id="PS51387">
    <property type="entry name" value="FAD_PCMH"/>
    <property type="match status" value="1"/>
</dbReference>
<dbReference type="InterPro" id="IPR016164">
    <property type="entry name" value="FAD-linked_Oxase-like_C"/>
</dbReference>
<evidence type="ECO:0000256" key="7">
    <source>
        <dbReference type="PIRSR" id="PIRSR625650-1"/>
    </source>
</evidence>
<dbReference type="GO" id="GO:0008609">
    <property type="term" value="F:alkylglycerone-phosphate synthase activity"/>
    <property type="evidence" value="ECO:0007669"/>
    <property type="project" value="UniProtKB-EC"/>
</dbReference>
<evidence type="ECO:0000256" key="11">
    <source>
        <dbReference type="SAM" id="MobiDB-lite"/>
    </source>
</evidence>
<comment type="pathway">
    <text evidence="1">Glycerolipid metabolism; ether lipid biosynthesis.</text>
</comment>
<evidence type="ECO:0000256" key="9">
    <source>
        <dbReference type="PIRSR" id="PIRSR625650-3"/>
    </source>
</evidence>
<dbReference type="InterPro" id="IPR015424">
    <property type="entry name" value="PyrdxlP-dep_Trfase"/>
</dbReference>
<dbReference type="Pfam" id="PF01553">
    <property type="entry name" value="Acyltransferase"/>
    <property type="match status" value="1"/>
</dbReference>
<dbReference type="InterPro" id="IPR036291">
    <property type="entry name" value="NAD(P)-bd_dom_sf"/>
</dbReference>
<evidence type="ECO:0000313" key="14">
    <source>
        <dbReference type="EMBL" id="KAL3823287.1"/>
    </source>
</evidence>
<dbReference type="EMBL" id="JALLPB020000041">
    <property type="protein sequence ID" value="KAL3823287.1"/>
    <property type="molecule type" value="Genomic_DNA"/>
</dbReference>
<dbReference type="Gene3D" id="3.30.160.650">
    <property type="match status" value="1"/>
</dbReference>
<dbReference type="InterPro" id="IPR004113">
    <property type="entry name" value="FAD-bd_oxidored_4_C"/>
</dbReference>
<dbReference type="InterPro" id="IPR016167">
    <property type="entry name" value="FAD-bd_PCMH_sub1"/>
</dbReference>
<dbReference type="InterPro" id="IPR025650">
    <property type="entry name" value="Alkyl-DHAP_Synthase"/>
</dbReference>
<organism evidence="14 15">
    <name type="scientific">Cyclostephanos tholiformis</name>
    <dbReference type="NCBI Taxonomy" id="382380"/>
    <lineage>
        <taxon>Eukaryota</taxon>
        <taxon>Sar</taxon>
        <taxon>Stramenopiles</taxon>
        <taxon>Ochrophyta</taxon>
        <taxon>Bacillariophyta</taxon>
        <taxon>Coscinodiscophyceae</taxon>
        <taxon>Thalassiosirophycidae</taxon>
        <taxon>Stephanodiscales</taxon>
        <taxon>Stephanodiscaceae</taxon>
        <taxon>Cyclostephanos</taxon>
    </lineage>
</organism>
<accession>A0ABD3SFS9</accession>
<keyword evidence="4" id="KW-0285">Flavoprotein</keyword>
<protein>
    <recommendedName>
        <fullName evidence="3">alkylglycerone-phosphate synthase</fullName>
        <ecNumber evidence="3">2.5.1.26</ecNumber>
    </recommendedName>
    <alternativeName>
        <fullName evidence="6">Alkylglycerone-phosphate synthase</fullName>
    </alternativeName>
</protein>
<evidence type="ECO:0000256" key="2">
    <source>
        <dbReference type="ARBA" id="ARBA00008000"/>
    </source>
</evidence>
<keyword evidence="15" id="KW-1185">Reference proteome</keyword>
<dbReference type="Gene3D" id="3.30.465.10">
    <property type="match status" value="1"/>
</dbReference>
<keyword evidence="12" id="KW-1133">Transmembrane helix</keyword>
<evidence type="ECO:0000256" key="10">
    <source>
        <dbReference type="PIRSR" id="PIRSR625650-4"/>
    </source>
</evidence>
<evidence type="ECO:0000256" key="6">
    <source>
        <dbReference type="ARBA" id="ARBA00031574"/>
    </source>
</evidence>
<comment type="caution">
    <text evidence="14">The sequence shown here is derived from an EMBL/GenBank/DDBJ whole genome shotgun (WGS) entry which is preliminary data.</text>
</comment>
<comment type="similarity">
    <text evidence="2">Belongs to the FAD-binding oxidoreductase/transferase type 4 family.</text>
</comment>
<dbReference type="SUPFAM" id="SSF69593">
    <property type="entry name" value="Glycerol-3-phosphate (1)-acyltransferase"/>
    <property type="match status" value="1"/>
</dbReference>
<evidence type="ECO:0000313" key="15">
    <source>
        <dbReference type="Proteomes" id="UP001530377"/>
    </source>
</evidence>
<keyword evidence="12" id="KW-0472">Membrane</keyword>
<dbReference type="Gene3D" id="3.30.70.3450">
    <property type="match status" value="1"/>
</dbReference>
<dbReference type="SUPFAM" id="SSF56176">
    <property type="entry name" value="FAD-binding/transporter-associated domain-like"/>
    <property type="match status" value="1"/>
</dbReference>
<dbReference type="Gene3D" id="3.40.640.10">
    <property type="entry name" value="Type I PLP-dependent aspartate aminotransferase-like (Major domain)"/>
    <property type="match status" value="1"/>
</dbReference>
<dbReference type="PANTHER" id="PTHR46568:SF1">
    <property type="entry name" value="ALKYLDIHYDROXYACETONEPHOSPHATE SYNTHASE, PEROXISOMAL"/>
    <property type="match status" value="1"/>
</dbReference>
<dbReference type="Pfam" id="PF01565">
    <property type="entry name" value="FAD_binding_4"/>
    <property type="match status" value="1"/>
</dbReference>
<name>A0ABD3SFS9_9STRA</name>
<dbReference type="InterPro" id="IPR000653">
    <property type="entry name" value="DegT/StrS_aminotransferase"/>
</dbReference>
<evidence type="ECO:0000256" key="4">
    <source>
        <dbReference type="ARBA" id="ARBA00022630"/>
    </source>
</evidence>
<dbReference type="InterPro" id="IPR013120">
    <property type="entry name" value="FAR_NAD-bd"/>
</dbReference>
<evidence type="ECO:0000256" key="8">
    <source>
        <dbReference type="PIRSR" id="PIRSR625650-2"/>
    </source>
</evidence>
<feature type="compositionally biased region" description="Basic and acidic residues" evidence="11">
    <location>
        <begin position="944"/>
        <end position="954"/>
    </location>
</feature>
<dbReference type="Pfam" id="PF02913">
    <property type="entry name" value="FAD-oxidase_C"/>
    <property type="match status" value="1"/>
</dbReference>
<evidence type="ECO:0000256" key="3">
    <source>
        <dbReference type="ARBA" id="ARBA00012385"/>
    </source>
</evidence>
<feature type="active site" description="Proton donor/acceptor" evidence="7">
    <location>
        <position position="2104"/>
    </location>
</feature>
<gene>
    <name evidence="14" type="ORF">ACHAXA_003435</name>
</gene>
<feature type="region of interest" description="Disordered" evidence="11">
    <location>
        <begin position="924"/>
        <end position="954"/>
    </location>
</feature>
<dbReference type="Pfam" id="PF07993">
    <property type="entry name" value="NAD_binding_4"/>
    <property type="match status" value="1"/>
</dbReference>
<dbReference type="Proteomes" id="UP001530377">
    <property type="component" value="Unassembled WGS sequence"/>
</dbReference>
<dbReference type="Gene3D" id="3.30.43.10">
    <property type="entry name" value="Uridine Diphospho-n-acetylenolpyruvylglucosamine Reductase, domain 2"/>
    <property type="match status" value="1"/>
</dbReference>
<feature type="transmembrane region" description="Helical" evidence="12">
    <location>
        <begin position="514"/>
        <end position="536"/>
    </location>
</feature>
<feature type="binding site" evidence="9">
    <location>
        <begin position="1840"/>
        <end position="1843"/>
    </location>
    <ligand>
        <name>FAD</name>
        <dbReference type="ChEBI" id="CHEBI:57692"/>
    </ligand>
</feature>
<feature type="region of interest" description="Disordered" evidence="11">
    <location>
        <begin position="119"/>
        <end position="143"/>
    </location>
</feature>
<dbReference type="GO" id="GO:0005777">
    <property type="term" value="C:peroxisome"/>
    <property type="evidence" value="ECO:0007669"/>
    <property type="project" value="UniProtKB-ARBA"/>
</dbReference>
<evidence type="ECO:0000256" key="12">
    <source>
        <dbReference type="SAM" id="Phobius"/>
    </source>
</evidence>
<dbReference type="InterPro" id="IPR016169">
    <property type="entry name" value="FAD-bd_PCMH_sub2"/>
</dbReference>
<dbReference type="SUPFAM" id="SSF55103">
    <property type="entry name" value="FAD-linked oxidases, C-terminal domain"/>
    <property type="match status" value="1"/>
</dbReference>
<sequence>MSVSSSSDDGGRKSAEVVIVPPVSIRGMMDVLDRRGVRPVPVDILPSSDYDDDDTPLWGIDVDSVISAITPRTIAILVVHPFGAVLASESIMSRLRDVADGINGGVELWEDCAQCYTGSSKSHTDPDAGDVGVRRGRSRRRSMRDDERYGLGYAGSRHANVSFFSFGPIKTGTALGGGLAILRDAGHATRAEDIALAMRRIQDTTYPTQSNASYLTRVLKCLLVHVVSNSRTLAGISHHLATGVLRLDYDDLVSSLLRGFPPASTSEGTRQLRRRPCAALLSMLRRRLLDANRTYSNARRRRDECRSFARELLSDGRLTSNSVAPLRHIDDEDGGGGGGAVGMYGWVFPLSIPNPRRASRMLLQMGFDAPTGGLTQLRPINEIYEKEGVGGNGRGSCPRACDAFDRILYLPVTGGSFSLNDRAALIEALAAVVAASSEEGDDEGNLLENRNEAVGSGRCQLRCTTEEEDRRRLHSRRRRMGVLTFCSVIVASIETNCSVLGLHRIIPVRIAVRLAIAIAPWIFTVLGCTALSLLALSQYMGPIYLKSSNTFAKYCDMLFESPFRRRHCSASLSHGSESMNDKDDENAIFMQSKTVLELESTKVPSIGVSVDNADNVCGYSSEDETRQKTMVLLTGATGFIGSLLLRELLLHRYSLAIPGGVIVIVRPKRGQSARERIDGLLSQPMYDFLSAAEMQSLVHVIEGDVTLPDCGMRKEDIELLCRRNVSHVFHCAAAVSFSQSLDDAAVSNITSSLQLHVLAKRLRRSRSDDVKFVYISTAFVHGRMTGSLSEPLPEESFSLRRFDPVELYNSMLGSQSYASAAMNELGHPNSYTFSKCICEQLLIRASSGDKGGGVKTIIIRPSIVGPSVQEPAEGWAGEKPSTIVAAACLYLKFPFNIWCFGKNLVPFVPVDVVCRFVISKSFGHQSHTSNNEPDDRCPSAMNAEDEKKEISPADSRDETRCAQYTIATVAWDASSPSSASFSWLAYAFSITHLGAVCGRVNRVTAYAGLFISTRLLPRFDLSLQMFRRLHSIFVRRPLEFVLDMSDHIPMKTIFFRDLKALIRIVDLPILFYPFANQSFYFKSDLVAPLDFNGERYMFSCAVAAHRFIQTIEKQRRAHPIQLNNSNLRQYSGSGPGTTSCHSSSSIIVAGANHVKPVSDLWWALTQPKGNFIIRLGGWILAKIFRCTSMEIEVDPDSFRVLSRELSKSSKSATSHVIIAPTHRSFYDFLIVSYICFSLPELGLEIPYIAAASDFESIPILGWLARMSHAFFLNRDGRGNGSSLKENLAMIIRARQNTAFIEVYIEGKRSRARTFVKPKTGFLRCLTEIEGNHIIFPLTINYEGIPDQKSLINEAKHGRIEKMSLAKLAHWMRQTLAGKVNIGRVYVSASEALVMHDSKNKDINELAYAIQLRQQCQIMVSNYHVKAASSALDLSEETVLEAILELGCQHWPQAVNQTYLQPPGNRDFSWTIMLQFGHLLGPYLIASHPMWSSWICPSFKRLHTKVATGNALNKVLSKLTQTLDLAENVVNSVFQTLQEKGFDPPEEKHVLQYLPVDSRIPRFLMHVVVTAKLSKAGMLSNLIHRHAAKNITPVFPLSDNPNSEAFGAWGYQDSCFVLNVKPDGSKIVMMKGSRYSISGKPLHRLADFVEQELDVVIDPIGLTFPACRDLRNIIESNLSSESVKQLIALLGGDRKRISLRPADRARRGTGHSQEDMYSLRTGLIGFRVPDAVLWPRSEGEVQALVLSAAQNNWCLIPFGGGTNVTHATHCPAWEVDPRPMISVDMKLMCRVLWVNEEDGLAHVQAGITGIDLIQNLEKLGFTIGHEPDSYEFSTLGGWIATKASGMKQNRYGNIEDIVREVSVVGAKGFMTHNHKIRKSSIGRSSIGVDLKSLMLGSEGCFGIIVSAVLKIWPIAESRSHESVLLPSFDVGIRFMKGVSKLRAMKPASVRLLDNNQFRLGQALKEDAQSFRSQVAKKLAYYMGNFSDKSLVCATIAFEGTSDEVKLQKKLVSELATAHGGILAGSKVGKAGYALTFAIAYIRDFALSYNILGDSFETFVPWSMLTKVCSETMRKIYFEHKSRALPGTPFVSCRITQLYDDGACVYFYFCMNISGVAEPSKVFSDIEKSARQEILINGGTLSHHHGLGKRTTLKAELFSPGYANAFISIKEAIDPVNTFGARNGVFSMMN</sequence>
<comment type="cofactor">
    <cofactor evidence="9">
        <name>FAD</name>
        <dbReference type="ChEBI" id="CHEBI:57692"/>
    </cofactor>
</comment>
<feature type="binding site" evidence="9">
    <location>
        <begin position="1827"/>
        <end position="1833"/>
    </location>
    <ligand>
        <name>FAD</name>
        <dbReference type="ChEBI" id="CHEBI:57692"/>
    </ligand>
</feature>
<dbReference type="Pfam" id="PF01041">
    <property type="entry name" value="DegT_DnrJ_EryC1"/>
    <property type="match status" value="1"/>
</dbReference>